<protein>
    <submittedName>
        <fullName evidence="1">Thioredoxin domain-containing protein 9 homolog</fullName>
    </submittedName>
</protein>
<gene>
    <name evidence="1" type="ORF">STAS_30376</name>
</gene>
<accession>A0A5A7R5X4</accession>
<sequence>MVLAPSFINTQLTPVELALNPGIQTFKAIQWRHIYKGSEDKMWASHGHGEYSEIPNEKEFFSGCEGQRTRHLPFLPRELALQELAPEDIMKYVRGKAVGWGKPWLQNSMSAWYVMWGTTGWYAVWS</sequence>
<evidence type="ECO:0000313" key="1">
    <source>
        <dbReference type="EMBL" id="GER52889.1"/>
    </source>
</evidence>
<reference evidence="2" key="1">
    <citation type="journal article" date="2019" name="Curr. Biol.">
        <title>Genome Sequence of Striga asiatica Provides Insight into the Evolution of Plant Parasitism.</title>
        <authorList>
            <person name="Yoshida S."/>
            <person name="Kim S."/>
            <person name="Wafula E.K."/>
            <person name="Tanskanen J."/>
            <person name="Kim Y.M."/>
            <person name="Honaas L."/>
            <person name="Yang Z."/>
            <person name="Spallek T."/>
            <person name="Conn C.E."/>
            <person name="Ichihashi Y."/>
            <person name="Cheong K."/>
            <person name="Cui S."/>
            <person name="Der J.P."/>
            <person name="Gundlach H."/>
            <person name="Jiao Y."/>
            <person name="Hori C."/>
            <person name="Ishida J.K."/>
            <person name="Kasahara H."/>
            <person name="Kiba T."/>
            <person name="Kim M.S."/>
            <person name="Koo N."/>
            <person name="Laohavisit A."/>
            <person name="Lee Y.H."/>
            <person name="Lumba S."/>
            <person name="McCourt P."/>
            <person name="Mortimer J.C."/>
            <person name="Mutuku J.M."/>
            <person name="Nomura T."/>
            <person name="Sasaki-Sekimoto Y."/>
            <person name="Seto Y."/>
            <person name="Wang Y."/>
            <person name="Wakatake T."/>
            <person name="Sakakibara H."/>
            <person name="Demura T."/>
            <person name="Yamaguchi S."/>
            <person name="Yoneyama K."/>
            <person name="Manabe R.I."/>
            <person name="Nelson D.C."/>
            <person name="Schulman A.H."/>
            <person name="Timko M.P."/>
            <person name="dePamphilis C.W."/>
            <person name="Choi D."/>
            <person name="Shirasu K."/>
        </authorList>
    </citation>
    <scope>NUCLEOTIDE SEQUENCE [LARGE SCALE GENOMIC DNA]</scope>
    <source>
        <strain evidence="2">cv. UVA1</strain>
    </source>
</reference>
<dbReference type="EMBL" id="BKCP01010514">
    <property type="protein sequence ID" value="GER52889.1"/>
    <property type="molecule type" value="Genomic_DNA"/>
</dbReference>
<proteinExistence type="predicted"/>
<organism evidence="1 2">
    <name type="scientific">Striga asiatica</name>
    <name type="common">Asiatic witchweed</name>
    <name type="synonym">Buchnera asiatica</name>
    <dbReference type="NCBI Taxonomy" id="4170"/>
    <lineage>
        <taxon>Eukaryota</taxon>
        <taxon>Viridiplantae</taxon>
        <taxon>Streptophyta</taxon>
        <taxon>Embryophyta</taxon>
        <taxon>Tracheophyta</taxon>
        <taxon>Spermatophyta</taxon>
        <taxon>Magnoliopsida</taxon>
        <taxon>eudicotyledons</taxon>
        <taxon>Gunneridae</taxon>
        <taxon>Pentapetalae</taxon>
        <taxon>asterids</taxon>
        <taxon>lamiids</taxon>
        <taxon>Lamiales</taxon>
        <taxon>Orobanchaceae</taxon>
        <taxon>Buchnereae</taxon>
        <taxon>Striga</taxon>
    </lineage>
</organism>
<evidence type="ECO:0000313" key="2">
    <source>
        <dbReference type="Proteomes" id="UP000325081"/>
    </source>
</evidence>
<dbReference type="Proteomes" id="UP000325081">
    <property type="component" value="Unassembled WGS sequence"/>
</dbReference>
<name>A0A5A7R5X4_STRAF</name>
<comment type="caution">
    <text evidence="1">The sequence shown here is derived from an EMBL/GenBank/DDBJ whole genome shotgun (WGS) entry which is preliminary data.</text>
</comment>
<keyword evidence="2" id="KW-1185">Reference proteome</keyword>
<dbReference type="AlphaFoldDB" id="A0A5A7R5X4"/>